<dbReference type="GO" id="GO:0005506">
    <property type="term" value="F:iron ion binding"/>
    <property type="evidence" value="ECO:0007669"/>
    <property type="project" value="InterPro"/>
</dbReference>
<keyword evidence="4" id="KW-0479">Metal-binding</keyword>
<dbReference type="InterPro" id="IPR036396">
    <property type="entry name" value="Cyt_P450_sf"/>
</dbReference>
<keyword evidence="9" id="KW-1185">Reference proteome</keyword>
<dbReference type="Gene3D" id="1.10.630.10">
    <property type="entry name" value="Cytochrome P450"/>
    <property type="match status" value="1"/>
</dbReference>
<keyword evidence="3" id="KW-0349">Heme</keyword>
<dbReference type="GO" id="GO:0020037">
    <property type="term" value="F:heme binding"/>
    <property type="evidence" value="ECO:0007669"/>
    <property type="project" value="InterPro"/>
</dbReference>
<evidence type="ECO:0000256" key="1">
    <source>
        <dbReference type="ARBA" id="ARBA00001971"/>
    </source>
</evidence>
<dbReference type="EMBL" id="JABCKI010000012">
    <property type="protein sequence ID" value="KAG5654302.1"/>
    <property type="molecule type" value="Genomic_DNA"/>
</dbReference>
<organism evidence="8 9">
    <name type="scientific">Sphagnurus paluster</name>
    <dbReference type="NCBI Taxonomy" id="117069"/>
    <lineage>
        <taxon>Eukaryota</taxon>
        <taxon>Fungi</taxon>
        <taxon>Dikarya</taxon>
        <taxon>Basidiomycota</taxon>
        <taxon>Agaricomycotina</taxon>
        <taxon>Agaricomycetes</taxon>
        <taxon>Agaricomycetidae</taxon>
        <taxon>Agaricales</taxon>
        <taxon>Tricholomatineae</taxon>
        <taxon>Lyophyllaceae</taxon>
        <taxon>Sphagnurus</taxon>
    </lineage>
</organism>
<dbReference type="InterPro" id="IPR050364">
    <property type="entry name" value="Cytochrome_P450_fung"/>
</dbReference>
<sequence>MAGKTIISVAYGLQVQEKDDPYIIACERGLDPEANNSASMAFGICPNRHMAFSSWIAIASMITTFDIRKAVDEDGKIIEPSHEYLSGLACKPLPFKCSIKPRSPQAEYLIRATVDAKYF</sequence>
<evidence type="ECO:0000256" key="6">
    <source>
        <dbReference type="ARBA" id="ARBA00023004"/>
    </source>
</evidence>
<evidence type="ECO:0000313" key="9">
    <source>
        <dbReference type="Proteomes" id="UP000717328"/>
    </source>
</evidence>
<evidence type="ECO:0000256" key="4">
    <source>
        <dbReference type="ARBA" id="ARBA00022723"/>
    </source>
</evidence>
<accession>A0A9P7GP96</accession>
<keyword evidence="5" id="KW-0560">Oxidoreductase</keyword>
<dbReference type="GO" id="GO:0004497">
    <property type="term" value="F:monooxygenase activity"/>
    <property type="evidence" value="ECO:0007669"/>
    <property type="project" value="UniProtKB-KW"/>
</dbReference>
<name>A0A9P7GP96_9AGAR</name>
<dbReference type="Proteomes" id="UP000717328">
    <property type="component" value="Unassembled WGS sequence"/>
</dbReference>
<dbReference type="OrthoDB" id="2789670at2759"/>
<protein>
    <submittedName>
        <fullName evidence="8">Uncharacterized protein</fullName>
    </submittedName>
</protein>
<evidence type="ECO:0000313" key="8">
    <source>
        <dbReference type="EMBL" id="KAG5654302.1"/>
    </source>
</evidence>
<keyword evidence="7" id="KW-0503">Monooxygenase</keyword>
<gene>
    <name evidence="8" type="ORF">H0H81_004721</name>
</gene>
<comment type="caution">
    <text evidence="8">The sequence shown here is derived from an EMBL/GenBank/DDBJ whole genome shotgun (WGS) entry which is preliminary data.</text>
</comment>
<evidence type="ECO:0000256" key="3">
    <source>
        <dbReference type="ARBA" id="ARBA00022617"/>
    </source>
</evidence>
<dbReference type="PANTHER" id="PTHR46300:SF5">
    <property type="entry name" value="CYTOCHROME P450"/>
    <property type="match status" value="1"/>
</dbReference>
<comment type="similarity">
    <text evidence="2">Belongs to the cytochrome P450 family.</text>
</comment>
<dbReference type="AlphaFoldDB" id="A0A9P7GP96"/>
<evidence type="ECO:0000256" key="7">
    <source>
        <dbReference type="ARBA" id="ARBA00023033"/>
    </source>
</evidence>
<dbReference type="GO" id="GO:0016705">
    <property type="term" value="F:oxidoreductase activity, acting on paired donors, with incorporation or reduction of molecular oxygen"/>
    <property type="evidence" value="ECO:0007669"/>
    <property type="project" value="InterPro"/>
</dbReference>
<reference evidence="8" key="1">
    <citation type="submission" date="2021-02" db="EMBL/GenBank/DDBJ databases">
        <authorList>
            <person name="Nieuwenhuis M."/>
            <person name="Van De Peppel L.J.J."/>
        </authorList>
    </citation>
    <scope>NUCLEOTIDE SEQUENCE</scope>
    <source>
        <strain evidence="8">D49</strain>
    </source>
</reference>
<reference evidence="8" key="2">
    <citation type="submission" date="2021-10" db="EMBL/GenBank/DDBJ databases">
        <title>Phylogenomics reveals ancestral predisposition of the termite-cultivated fungus Termitomyces towards a domesticated lifestyle.</title>
        <authorList>
            <person name="Auxier B."/>
            <person name="Grum-Grzhimaylo A."/>
            <person name="Cardenas M.E."/>
            <person name="Lodge J.D."/>
            <person name="Laessoe T."/>
            <person name="Pedersen O."/>
            <person name="Smith M.E."/>
            <person name="Kuyper T.W."/>
            <person name="Franco-Molano E.A."/>
            <person name="Baroni T.J."/>
            <person name="Aanen D.K."/>
        </authorList>
    </citation>
    <scope>NUCLEOTIDE SEQUENCE</scope>
    <source>
        <strain evidence="8">D49</strain>
    </source>
</reference>
<proteinExistence type="inferred from homology"/>
<evidence type="ECO:0000256" key="5">
    <source>
        <dbReference type="ARBA" id="ARBA00023002"/>
    </source>
</evidence>
<evidence type="ECO:0000256" key="2">
    <source>
        <dbReference type="ARBA" id="ARBA00010617"/>
    </source>
</evidence>
<comment type="cofactor">
    <cofactor evidence="1">
        <name>heme</name>
        <dbReference type="ChEBI" id="CHEBI:30413"/>
    </cofactor>
</comment>
<dbReference type="PANTHER" id="PTHR46300">
    <property type="entry name" value="P450, PUTATIVE (EUROFUNG)-RELATED-RELATED"/>
    <property type="match status" value="1"/>
</dbReference>
<keyword evidence="6" id="KW-0408">Iron</keyword>